<reference evidence="7 8" key="1">
    <citation type="journal article" date="2014" name="ISME J.">
        <title>Ecophysiology of Thioploca ingrica as revealed by the complete genome sequence supplemented with proteomic evidence.</title>
        <authorList>
            <person name="Kojima H."/>
            <person name="Ogura Y."/>
            <person name="Yamamoto N."/>
            <person name="Togashi T."/>
            <person name="Mori H."/>
            <person name="Watanabe T."/>
            <person name="Nemoto F."/>
            <person name="Kurokawa K."/>
            <person name="Hayashi T."/>
            <person name="Fukui M."/>
        </authorList>
    </citation>
    <scope>NUCLEOTIDE SEQUENCE [LARGE SCALE GENOMIC DNA]</scope>
</reference>
<comment type="similarity">
    <text evidence="2 6">Belongs to the universal ribosomal protein uL10 family.</text>
</comment>
<dbReference type="STRING" id="40754.THII_2729"/>
<dbReference type="OrthoDB" id="9808307at2"/>
<dbReference type="GO" id="GO:0070180">
    <property type="term" value="F:large ribosomal subunit rRNA binding"/>
    <property type="evidence" value="ECO:0007669"/>
    <property type="project" value="UniProtKB-UniRule"/>
</dbReference>
<accession>A0A090BVK7</accession>
<dbReference type="Gene3D" id="6.10.250.290">
    <property type="match status" value="1"/>
</dbReference>
<dbReference type="InterPro" id="IPR022973">
    <property type="entry name" value="Ribosomal_uL10_bac"/>
</dbReference>
<dbReference type="HAMAP" id="MF_00362">
    <property type="entry name" value="Ribosomal_uL10"/>
    <property type="match status" value="1"/>
</dbReference>
<comment type="function">
    <text evidence="1 6">Forms part of the ribosomal stalk, playing a central role in the interaction of the ribosome with GTP-bound translation factors.</text>
</comment>
<evidence type="ECO:0000256" key="2">
    <source>
        <dbReference type="ARBA" id="ARBA00008889"/>
    </source>
</evidence>
<dbReference type="PROSITE" id="PS01109">
    <property type="entry name" value="RIBOSOMAL_L10"/>
    <property type="match status" value="1"/>
</dbReference>
<sequence>MPLKLEDKQAIVNEVAEFAKQAHSIIAIEYRGMTVAEITQLRAQARQNGVYLRVIKNTLAKRAIANTAFECLQERLVGPILLAFSREEPGAAARVISHFAKTNPKVVVKGIALSRQLLTAADLDKVAKLPTYREAMGMLLAVMQAPVTKLVRTLAEPPAKLARTLAAIRDSKPQ</sequence>
<dbReference type="KEGG" id="tig:THII_2729"/>
<dbReference type="Gene3D" id="3.30.70.1730">
    <property type="match status" value="1"/>
</dbReference>
<name>A0A090BVK7_9GAMM</name>
<dbReference type="GO" id="GO:0003735">
    <property type="term" value="F:structural constituent of ribosome"/>
    <property type="evidence" value="ECO:0007669"/>
    <property type="project" value="InterPro"/>
</dbReference>
<keyword evidence="6" id="KW-0694">RNA-binding</keyword>
<dbReference type="Proteomes" id="UP000031623">
    <property type="component" value="Chromosome"/>
</dbReference>
<protein>
    <recommendedName>
        <fullName evidence="5 6">Large ribosomal subunit protein uL10</fullName>
    </recommendedName>
</protein>
<dbReference type="SUPFAM" id="SSF160369">
    <property type="entry name" value="Ribosomal protein L10-like"/>
    <property type="match status" value="1"/>
</dbReference>
<organism evidence="7 8">
    <name type="scientific">Thioploca ingrica</name>
    <dbReference type="NCBI Taxonomy" id="40754"/>
    <lineage>
        <taxon>Bacteria</taxon>
        <taxon>Pseudomonadati</taxon>
        <taxon>Pseudomonadota</taxon>
        <taxon>Gammaproteobacteria</taxon>
        <taxon>Thiotrichales</taxon>
        <taxon>Thiotrichaceae</taxon>
        <taxon>Thioploca</taxon>
    </lineage>
</organism>
<comment type="subunit">
    <text evidence="6">Part of the ribosomal stalk of the 50S ribosomal subunit. The N-terminus interacts with L11 and the large rRNA to form the base of the stalk. The C-terminus forms an elongated spine to which L12 dimers bind in a sequential fashion forming a multimeric L10(L12)X complex.</text>
</comment>
<evidence type="ECO:0000256" key="5">
    <source>
        <dbReference type="ARBA" id="ARBA00035202"/>
    </source>
</evidence>
<dbReference type="GO" id="GO:0006412">
    <property type="term" value="P:translation"/>
    <property type="evidence" value="ECO:0007669"/>
    <property type="project" value="UniProtKB-UniRule"/>
</dbReference>
<dbReference type="InterPro" id="IPR047865">
    <property type="entry name" value="Ribosomal_uL10_bac_type"/>
</dbReference>
<evidence type="ECO:0000256" key="1">
    <source>
        <dbReference type="ARBA" id="ARBA00002633"/>
    </source>
</evidence>
<evidence type="ECO:0000313" key="8">
    <source>
        <dbReference type="Proteomes" id="UP000031623"/>
    </source>
</evidence>
<dbReference type="NCBIfam" id="NF000955">
    <property type="entry name" value="PRK00099.1-1"/>
    <property type="match status" value="1"/>
</dbReference>
<dbReference type="InterPro" id="IPR043141">
    <property type="entry name" value="Ribosomal_uL10-like_sf"/>
</dbReference>
<evidence type="ECO:0000313" key="7">
    <source>
        <dbReference type="EMBL" id="BAP57026.1"/>
    </source>
</evidence>
<proteinExistence type="inferred from homology"/>
<dbReference type="HOGENOM" id="CLU_092227_0_1_6"/>
<keyword evidence="6" id="KW-0699">rRNA-binding</keyword>
<gene>
    <name evidence="6" type="primary">rplJ</name>
    <name evidence="7" type="ORF">THII_2729</name>
</gene>
<dbReference type="CDD" id="cd05797">
    <property type="entry name" value="Ribosomal_L10"/>
    <property type="match status" value="1"/>
</dbReference>
<keyword evidence="8" id="KW-1185">Reference proteome</keyword>
<evidence type="ECO:0000256" key="4">
    <source>
        <dbReference type="ARBA" id="ARBA00023274"/>
    </source>
</evidence>
<evidence type="ECO:0000256" key="3">
    <source>
        <dbReference type="ARBA" id="ARBA00022980"/>
    </source>
</evidence>
<keyword evidence="3 6" id="KW-0689">Ribosomal protein</keyword>
<dbReference type="InterPro" id="IPR002363">
    <property type="entry name" value="Ribosomal_uL10_CS_bac"/>
</dbReference>
<dbReference type="InterPro" id="IPR001790">
    <property type="entry name" value="Ribosomal_uL10"/>
</dbReference>
<dbReference type="GO" id="GO:0015934">
    <property type="term" value="C:large ribosomal subunit"/>
    <property type="evidence" value="ECO:0007669"/>
    <property type="project" value="InterPro"/>
</dbReference>
<dbReference type="EMBL" id="AP014633">
    <property type="protein sequence ID" value="BAP57026.1"/>
    <property type="molecule type" value="Genomic_DNA"/>
</dbReference>
<keyword evidence="4 6" id="KW-0687">Ribonucleoprotein</keyword>
<dbReference type="AlphaFoldDB" id="A0A090BVK7"/>
<dbReference type="Pfam" id="PF00466">
    <property type="entry name" value="Ribosomal_L10"/>
    <property type="match status" value="1"/>
</dbReference>
<evidence type="ECO:0000256" key="6">
    <source>
        <dbReference type="HAMAP-Rule" id="MF_00362"/>
    </source>
</evidence>
<dbReference type="PANTHER" id="PTHR11560">
    <property type="entry name" value="39S RIBOSOMAL PROTEIN L10, MITOCHONDRIAL"/>
    <property type="match status" value="1"/>
</dbReference>